<evidence type="ECO:0000256" key="4">
    <source>
        <dbReference type="SAM" id="MobiDB-lite"/>
    </source>
</evidence>
<evidence type="ECO:0000256" key="1">
    <source>
        <dbReference type="ARBA" id="ARBA00022737"/>
    </source>
</evidence>
<feature type="repeat" description="TPR" evidence="3">
    <location>
        <begin position="140"/>
        <end position="173"/>
    </location>
</feature>
<proteinExistence type="predicted"/>
<evidence type="ECO:0000256" key="2">
    <source>
        <dbReference type="ARBA" id="ARBA00022803"/>
    </source>
</evidence>
<dbReference type="SUPFAM" id="SSF48452">
    <property type="entry name" value="TPR-like"/>
    <property type="match status" value="1"/>
</dbReference>
<evidence type="ECO:0000313" key="6">
    <source>
        <dbReference type="Proteomes" id="UP000549457"/>
    </source>
</evidence>
<dbReference type="EMBL" id="JACHFM010000002">
    <property type="protein sequence ID" value="MBB5221667.1"/>
    <property type="molecule type" value="Genomic_DNA"/>
</dbReference>
<keyword evidence="6" id="KW-1185">Reference proteome</keyword>
<name>A0A840SIG5_9RHOB</name>
<dbReference type="GO" id="GO:0051879">
    <property type="term" value="F:Hsp90 protein binding"/>
    <property type="evidence" value="ECO:0007669"/>
    <property type="project" value="TreeGrafter"/>
</dbReference>
<dbReference type="Proteomes" id="UP000549457">
    <property type="component" value="Unassembled WGS sequence"/>
</dbReference>
<sequence length="226" mass="23852">MAALQKLGLVVALAGLAIVTPGGTMPLPIGVLPAVAQAPAPGAGGGPGVPPSEPLPLVEAPRDDAAPAPARIDTLLSELAEPGRKDWERLETEILRIWSRSGSPAMDLLLERGQKALAEEDYPTAVEHFSALIDHAPGFAEAWNSRATAYFLEGNFGLAMADVEHVLVLNPRHFGALTGLASMLEAMDEPRDALAALRMAAKLNPNRPGIKDEIARLEKQTGEVEL</sequence>
<dbReference type="InterPro" id="IPR019734">
    <property type="entry name" value="TPR_rpt"/>
</dbReference>
<accession>A0A840SIG5</accession>
<dbReference type="PANTHER" id="PTHR22904:SF523">
    <property type="entry name" value="STRESS-INDUCED-PHOSPHOPROTEIN 1"/>
    <property type="match status" value="1"/>
</dbReference>
<evidence type="ECO:0000313" key="5">
    <source>
        <dbReference type="EMBL" id="MBB5221667.1"/>
    </source>
</evidence>
<feature type="region of interest" description="Disordered" evidence="4">
    <location>
        <begin position="40"/>
        <end position="62"/>
    </location>
</feature>
<dbReference type="PROSITE" id="PS50005">
    <property type="entry name" value="TPR"/>
    <property type="match status" value="1"/>
</dbReference>
<organism evidence="5 6">
    <name type="scientific">Amaricoccus macauensis</name>
    <dbReference type="NCBI Taxonomy" id="57001"/>
    <lineage>
        <taxon>Bacteria</taxon>
        <taxon>Pseudomonadati</taxon>
        <taxon>Pseudomonadota</taxon>
        <taxon>Alphaproteobacteria</taxon>
        <taxon>Rhodobacterales</taxon>
        <taxon>Paracoccaceae</taxon>
        <taxon>Amaricoccus</taxon>
    </lineage>
</organism>
<dbReference type="InterPro" id="IPR011990">
    <property type="entry name" value="TPR-like_helical_dom_sf"/>
</dbReference>
<reference evidence="5 6" key="1">
    <citation type="submission" date="2020-08" db="EMBL/GenBank/DDBJ databases">
        <title>Genomic Encyclopedia of Type Strains, Phase IV (KMG-IV): sequencing the most valuable type-strain genomes for metagenomic binning, comparative biology and taxonomic classification.</title>
        <authorList>
            <person name="Goeker M."/>
        </authorList>
    </citation>
    <scope>NUCLEOTIDE SEQUENCE [LARGE SCALE GENOMIC DNA]</scope>
    <source>
        <strain evidence="5 6">DSM 101730</strain>
    </source>
</reference>
<dbReference type="Gene3D" id="1.25.40.10">
    <property type="entry name" value="Tetratricopeptide repeat domain"/>
    <property type="match status" value="1"/>
</dbReference>
<keyword evidence="1" id="KW-0677">Repeat</keyword>
<dbReference type="RefSeq" id="WP_246399690.1">
    <property type="nucleotide sequence ID" value="NZ_JACHFM010000002.1"/>
</dbReference>
<comment type="caution">
    <text evidence="5">The sequence shown here is derived from an EMBL/GenBank/DDBJ whole genome shotgun (WGS) entry which is preliminary data.</text>
</comment>
<keyword evidence="2 3" id="KW-0802">TPR repeat</keyword>
<evidence type="ECO:0000256" key="3">
    <source>
        <dbReference type="PROSITE-ProRule" id="PRU00339"/>
    </source>
</evidence>
<dbReference type="SMART" id="SM00028">
    <property type="entry name" value="TPR"/>
    <property type="match status" value="3"/>
</dbReference>
<dbReference type="PANTHER" id="PTHR22904">
    <property type="entry name" value="TPR REPEAT CONTAINING PROTEIN"/>
    <property type="match status" value="1"/>
</dbReference>
<dbReference type="Pfam" id="PF13432">
    <property type="entry name" value="TPR_16"/>
    <property type="match status" value="1"/>
</dbReference>
<protein>
    <submittedName>
        <fullName evidence="5">Tetratricopeptide (TPR) repeat protein</fullName>
    </submittedName>
</protein>
<dbReference type="AlphaFoldDB" id="A0A840SIG5"/>
<gene>
    <name evidence="5" type="ORF">HNP73_001603</name>
</gene>